<name>A0A8T1RL31_CARIL</name>
<evidence type="ECO:0000256" key="1">
    <source>
        <dbReference type="SAM" id="MobiDB-lite"/>
    </source>
</evidence>
<accession>A0A8T1RL31</accession>
<evidence type="ECO:0008006" key="4">
    <source>
        <dbReference type="Google" id="ProtNLM"/>
    </source>
</evidence>
<dbReference type="EMBL" id="CM031809">
    <property type="protein sequence ID" value="KAG6667043.1"/>
    <property type="molecule type" value="Genomic_DNA"/>
</dbReference>
<proteinExistence type="predicted"/>
<dbReference type="PANTHER" id="PTHR35218:SF9">
    <property type="entry name" value="ENDONUCLEASE_EXONUCLEASE_PHOSPHATASE DOMAIN-CONTAINING PROTEIN"/>
    <property type="match status" value="1"/>
</dbReference>
<sequence>MASSALPTPMSILVWNCRGLGNPQSIRIFRKLTKEKCPFLVFLVETKARKQQLEDVRRRLKLDGCFAVDNMDLSGGIAPFWKEDWNVRIINYTRWYISALIKEEENGHIWQFTGFYGHPETAKRSSSWQLLEMLKPHSHGMDVCRRFQQNSAPEGKTRGSQQTIQTNRSFQTSS</sequence>
<comment type="caution">
    <text evidence="2">The sequence shown here is derived from an EMBL/GenBank/DDBJ whole genome shotgun (WGS) entry which is preliminary data.</text>
</comment>
<organism evidence="2 3">
    <name type="scientific">Carya illinoinensis</name>
    <name type="common">Pecan</name>
    <dbReference type="NCBI Taxonomy" id="32201"/>
    <lineage>
        <taxon>Eukaryota</taxon>
        <taxon>Viridiplantae</taxon>
        <taxon>Streptophyta</taxon>
        <taxon>Embryophyta</taxon>
        <taxon>Tracheophyta</taxon>
        <taxon>Spermatophyta</taxon>
        <taxon>Magnoliopsida</taxon>
        <taxon>eudicotyledons</taxon>
        <taxon>Gunneridae</taxon>
        <taxon>Pentapetalae</taxon>
        <taxon>rosids</taxon>
        <taxon>fabids</taxon>
        <taxon>Fagales</taxon>
        <taxon>Juglandaceae</taxon>
        <taxon>Carya</taxon>
    </lineage>
</organism>
<keyword evidence="3" id="KW-1185">Reference proteome</keyword>
<dbReference type="Proteomes" id="UP000811609">
    <property type="component" value="Chromosome 1"/>
</dbReference>
<dbReference type="PANTHER" id="PTHR35218">
    <property type="entry name" value="RNASE H DOMAIN-CONTAINING PROTEIN"/>
    <property type="match status" value="1"/>
</dbReference>
<gene>
    <name evidence="2" type="ORF">CIPAW_01G073500</name>
</gene>
<protein>
    <recommendedName>
        <fullName evidence="4">Endonuclease/exonuclease/phosphatase domain-containing protein</fullName>
    </recommendedName>
</protein>
<evidence type="ECO:0000313" key="3">
    <source>
        <dbReference type="Proteomes" id="UP000811609"/>
    </source>
</evidence>
<feature type="region of interest" description="Disordered" evidence="1">
    <location>
        <begin position="151"/>
        <end position="174"/>
    </location>
</feature>
<reference evidence="2" key="1">
    <citation type="submission" date="2020-12" db="EMBL/GenBank/DDBJ databases">
        <title>WGS assembly of Carya illinoinensis cv. Pawnee.</title>
        <authorList>
            <person name="Platts A."/>
            <person name="Shu S."/>
            <person name="Wright S."/>
            <person name="Barry K."/>
            <person name="Edger P."/>
            <person name="Pires J.C."/>
            <person name="Schmutz J."/>
        </authorList>
    </citation>
    <scope>NUCLEOTIDE SEQUENCE</scope>
    <source>
        <tissue evidence="2">Leaf</tissue>
    </source>
</reference>
<dbReference type="AlphaFoldDB" id="A0A8T1RL31"/>
<evidence type="ECO:0000313" key="2">
    <source>
        <dbReference type="EMBL" id="KAG6667043.1"/>
    </source>
</evidence>